<keyword evidence="5" id="KW-0547">Nucleotide-binding</keyword>
<dbReference type="GO" id="GO:0016020">
    <property type="term" value="C:membrane"/>
    <property type="evidence" value="ECO:0007669"/>
    <property type="project" value="UniProtKB-SubCell"/>
</dbReference>
<organism evidence="12 13">
    <name type="scientific">Rickenella mellea</name>
    <dbReference type="NCBI Taxonomy" id="50990"/>
    <lineage>
        <taxon>Eukaryota</taxon>
        <taxon>Fungi</taxon>
        <taxon>Dikarya</taxon>
        <taxon>Basidiomycota</taxon>
        <taxon>Agaricomycotina</taxon>
        <taxon>Agaricomycetes</taxon>
        <taxon>Hymenochaetales</taxon>
        <taxon>Rickenellaceae</taxon>
        <taxon>Rickenella</taxon>
    </lineage>
</organism>
<keyword evidence="4 10" id="KW-0812">Transmembrane</keyword>
<dbReference type="InterPro" id="IPR010929">
    <property type="entry name" value="PDR_CDR_ABC"/>
</dbReference>
<dbReference type="Pfam" id="PF19055">
    <property type="entry name" value="ABC2_membrane_7"/>
    <property type="match status" value="1"/>
</dbReference>
<dbReference type="FunFam" id="3.40.50.300:FF:000054">
    <property type="entry name" value="ABC multidrug transporter atrF"/>
    <property type="match status" value="1"/>
</dbReference>
<evidence type="ECO:0000256" key="6">
    <source>
        <dbReference type="ARBA" id="ARBA00022840"/>
    </source>
</evidence>
<dbReference type="PROSITE" id="PS50893">
    <property type="entry name" value="ABC_TRANSPORTER_2"/>
    <property type="match status" value="2"/>
</dbReference>
<feature type="transmembrane region" description="Helical" evidence="10">
    <location>
        <begin position="780"/>
        <end position="801"/>
    </location>
</feature>
<dbReference type="PROSITE" id="PS00211">
    <property type="entry name" value="ABC_TRANSPORTER_1"/>
    <property type="match status" value="1"/>
</dbReference>
<comment type="subcellular location">
    <subcellularLocation>
        <location evidence="1">Membrane</location>
        <topology evidence="1">Multi-pass membrane protein</topology>
    </subcellularLocation>
</comment>
<feature type="transmembrane region" description="Helical" evidence="10">
    <location>
        <begin position="1359"/>
        <end position="1380"/>
    </location>
</feature>
<dbReference type="GO" id="GO:0016887">
    <property type="term" value="F:ATP hydrolysis activity"/>
    <property type="evidence" value="ECO:0007669"/>
    <property type="project" value="InterPro"/>
</dbReference>
<dbReference type="GO" id="GO:0140359">
    <property type="term" value="F:ABC-type transporter activity"/>
    <property type="evidence" value="ECO:0007669"/>
    <property type="project" value="InterPro"/>
</dbReference>
<dbReference type="VEuPathDB" id="FungiDB:BD410DRAFT_795131"/>
<comment type="similarity">
    <text evidence="2">Belongs to the ABC transporter superfamily. ABCG family. PDR (TC 3.A.1.205) subfamily.</text>
</comment>
<feature type="transmembrane region" description="Helical" evidence="10">
    <location>
        <begin position="647"/>
        <end position="666"/>
    </location>
</feature>
<dbReference type="Pfam" id="PF01061">
    <property type="entry name" value="ABC2_membrane"/>
    <property type="match status" value="2"/>
</dbReference>
<keyword evidence="8 10" id="KW-0472">Membrane</keyword>
<feature type="transmembrane region" description="Helical" evidence="10">
    <location>
        <begin position="672"/>
        <end position="692"/>
    </location>
</feature>
<dbReference type="InterPro" id="IPR027417">
    <property type="entry name" value="P-loop_NTPase"/>
</dbReference>
<feature type="transmembrane region" description="Helical" evidence="10">
    <location>
        <begin position="609"/>
        <end position="635"/>
    </location>
</feature>
<dbReference type="GO" id="GO:0005524">
    <property type="term" value="F:ATP binding"/>
    <property type="evidence" value="ECO:0007669"/>
    <property type="project" value="UniProtKB-KW"/>
</dbReference>
<feature type="region of interest" description="Disordered" evidence="9">
    <location>
        <begin position="1"/>
        <end position="20"/>
    </location>
</feature>
<dbReference type="Pfam" id="PF06422">
    <property type="entry name" value="PDR_CDR"/>
    <property type="match status" value="2"/>
</dbReference>
<feature type="region of interest" description="Disordered" evidence="9">
    <location>
        <begin position="28"/>
        <end position="66"/>
    </location>
</feature>
<dbReference type="InterPro" id="IPR034001">
    <property type="entry name" value="ABCG_PDR_1"/>
</dbReference>
<dbReference type="Pfam" id="PF14510">
    <property type="entry name" value="ABC_trans_N"/>
    <property type="match status" value="1"/>
</dbReference>
<evidence type="ECO:0000256" key="2">
    <source>
        <dbReference type="ARBA" id="ARBA00006012"/>
    </source>
</evidence>
<feature type="transmembrane region" description="Helical" evidence="10">
    <location>
        <begin position="1305"/>
        <end position="1322"/>
    </location>
</feature>
<feature type="domain" description="ABC transporter" evidence="11">
    <location>
        <begin position="881"/>
        <end position="1127"/>
    </location>
</feature>
<evidence type="ECO:0000256" key="5">
    <source>
        <dbReference type="ARBA" id="ARBA00022741"/>
    </source>
</evidence>
<evidence type="ECO:0000256" key="1">
    <source>
        <dbReference type="ARBA" id="ARBA00004141"/>
    </source>
</evidence>
<feature type="transmembrane region" description="Helical" evidence="10">
    <location>
        <begin position="1484"/>
        <end position="1505"/>
    </location>
</feature>
<evidence type="ECO:0000256" key="8">
    <source>
        <dbReference type="ARBA" id="ARBA00023136"/>
    </source>
</evidence>
<dbReference type="InterPro" id="IPR034003">
    <property type="entry name" value="ABCG_PDR_2"/>
</dbReference>
<evidence type="ECO:0000256" key="10">
    <source>
        <dbReference type="SAM" id="Phobius"/>
    </source>
</evidence>
<evidence type="ECO:0000313" key="13">
    <source>
        <dbReference type="Proteomes" id="UP000294933"/>
    </source>
</evidence>
<dbReference type="Proteomes" id="UP000294933">
    <property type="component" value="Unassembled WGS sequence"/>
</dbReference>
<feature type="compositionally biased region" description="Basic and acidic residues" evidence="9">
    <location>
        <begin position="835"/>
        <end position="849"/>
    </location>
</feature>
<reference evidence="12 13" key="1">
    <citation type="submission" date="2018-06" db="EMBL/GenBank/DDBJ databases">
        <title>A transcriptomic atlas of mushroom development highlights an independent origin of complex multicellularity.</title>
        <authorList>
            <consortium name="DOE Joint Genome Institute"/>
            <person name="Krizsan K."/>
            <person name="Almasi E."/>
            <person name="Merenyi Z."/>
            <person name="Sahu N."/>
            <person name="Viragh M."/>
            <person name="Koszo T."/>
            <person name="Mondo S."/>
            <person name="Kiss B."/>
            <person name="Balint B."/>
            <person name="Kues U."/>
            <person name="Barry K."/>
            <person name="Hegedus J.C."/>
            <person name="Henrissat B."/>
            <person name="Johnson J."/>
            <person name="Lipzen A."/>
            <person name="Ohm R."/>
            <person name="Nagy I."/>
            <person name="Pangilinan J."/>
            <person name="Yan J."/>
            <person name="Xiong Y."/>
            <person name="Grigoriev I.V."/>
            <person name="Hibbett D.S."/>
            <person name="Nagy L.G."/>
        </authorList>
    </citation>
    <scope>NUCLEOTIDE SEQUENCE [LARGE SCALE GENOMIC DNA]</scope>
    <source>
        <strain evidence="12 13">SZMC22713</strain>
    </source>
</reference>
<feature type="transmembrane region" description="Helical" evidence="10">
    <location>
        <begin position="1220"/>
        <end position="1240"/>
    </location>
</feature>
<protein>
    <recommendedName>
        <fullName evidence="11">ABC transporter domain-containing protein</fullName>
    </recommendedName>
</protein>
<dbReference type="EMBL" id="ML170238">
    <property type="protein sequence ID" value="TDL16644.1"/>
    <property type="molecule type" value="Genomic_DNA"/>
</dbReference>
<keyword evidence="13" id="KW-1185">Reference proteome</keyword>
<keyword evidence="7 10" id="KW-1133">Transmembrane helix</keyword>
<dbReference type="Gene3D" id="3.40.50.300">
    <property type="entry name" value="P-loop containing nucleotide triphosphate hydrolases"/>
    <property type="match status" value="2"/>
</dbReference>
<feature type="transmembrane region" description="Helical" evidence="10">
    <location>
        <begin position="1334"/>
        <end position="1353"/>
    </location>
</feature>
<evidence type="ECO:0000313" key="12">
    <source>
        <dbReference type="EMBL" id="TDL16644.1"/>
    </source>
</evidence>
<keyword evidence="3" id="KW-0813">Transport</keyword>
<feature type="region of interest" description="Disordered" evidence="9">
    <location>
        <begin position="823"/>
        <end position="849"/>
    </location>
</feature>
<dbReference type="InterPro" id="IPR003593">
    <property type="entry name" value="AAA+_ATPase"/>
</dbReference>
<dbReference type="Pfam" id="PF00005">
    <property type="entry name" value="ABC_tran"/>
    <property type="match status" value="2"/>
</dbReference>
<evidence type="ECO:0000256" key="4">
    <source>
        <dbReference type="ARBA" id="ARBA00022692"/>
    </source>
</evidence>
<feature type="domain" description="ABC transporter" evidence="11">
    <location>
        <begin position="161"/>
        <end position="416"/>
    </location>
</feature>
<dbReference type="CDD" id="cd03232">
    <property type="entry name" value="ABCG_PDR_domain2"/>
    <property type="match status" value="1"/>
</dbReference>
<dbReference type="InterPro" id="IPR029481">
    <property type="entry name" value="ABC_trans_N"/>
</dbReference>
<sequence>MLKSVAAESRQSIDRNVPVELLTDVPAAAAADSSAPHPRRGSSASHDSVDRGGVPTVRHTLAHPPAQHNVIDQTLLDAGHDRNPDLLPPSRDSAYTGRTVVSELEEVKFDFEGTLRTVLHRRGDSVIKSRELGVVFEYLSVVGLGATARYQPTLGSTFNPVRMLEAIQELRHPPVRNILTGFEGVVRPGEMLLVLGRPGAGCSTLLKTLANHTEEYHGVSGSIHYDSFSPSSIAAHYRGDVTYCPEDDIHFPTLTVSQTLKFAAKMRVPQGRASFNGVDVTRKGFVERLEGMLTTIFGLRHVKGTVVGDDAIRGVSGGEKKRVSLAEAMASRSLIGCWDNSTRGLDASTALEFIRALRLATDIASLTTIVTIYQAGESLYNLFDKVAVISEGRLIYFGPGGKKAKEYFEDMGYRPHDRQTTADFLVSVTDPNGRAFREGVGADQPGHGIPKSPDEMAAYFTSSHVGVQNRQDIDLYKAENVGNDDKVQAYKISARQERARHTNKASPYTISLFMQARAVILRRVQIIRGDWSAQAMQLFSFVFQGIIIGTVFFRSATSTSAYFSRGGVLFFAILFAALSAMAEIPALFAQRPIVDRHRKAALYHPFIEGLALTIVDIPIALVTQGAFCILVYFLVKLQQTAGQFFIFFLYVVTLTLTMNAFFRSIAAVSKKLAPAQSFGGVMIFVVILYTGYQIPQQSMIGAVRWVSYINPLRYAFEGIIVNEFHTLNGTCENLVPSGVGYEDVQLANQVCSTVGSLPGMTAVDGNRFVQLSYDYEYTHLWRNFGILVAFAFLFILTLLGITEVNTTLDNEKSVILYKRGSKSALPTPTTPHSSTDSEKGNTRDLRSDLEDGEIEEKRVDILTAKKEKDCKGKTGSIRDETKTMDVFSWRHIEYLVPVAGGEHHRKLLDDVSGYVAPGKLTALMGESGAGKTTLLNVLAERTGTGVVGGERYVNGQALPSDFQAQTGYCQQMDTHQPETTVREALLFSAKLRQHRDVPLEEKEAYVEKCLVMCGLERYADAIVGSLGIEQRKRTTIGVELAAKPKLLLFLDEPTSGLDSQSAWAIMNFLRDLADSGQAILCTIHQPSGELFQLFDRLLLLRKGGQTVYFGDIGPRSSTLIGYFEKYGAIACGPDDNTAEWMLGVIGAGATAKSSIDWYDVWTKSEEAESVQREIDRIHDERKKLPPIRATQDTEFATPWVYQLRTLTQRAFSCYWRNPTYLLAKLMLNIVIGLLMGFTFYKSKDTIQGTQNKLFAIFMATIMSIPMSQLLQAVFIDYRNIYELRERASRTYSWSAMLTSQLLVELPWNLLGSSLFFFCWYWTVGFAGDRAGYTYLLYGVIFPIYYTTIAQAVAAMTPNAVIASILFSTLFSFVTTFNGVIQPFGHLGWWKWMYTVTPFTYLIEGLLGQAIGRNDINCAQKEFVTIVPPSGQACAQYMQQFIARSGGYVSNPDATSNCEFCPFRTTDEFLGRLFNIRYSHRWRNVGIMLGFTLFNVIALYTLTYLFRVHQGNICGSLTNKFRSQKSKQAKK</sequence>
<evidence type="ECO:0000259" key="11">
    <source>
        <dbReference type="PROSITE" id="PS50893"/>
    </source>
</evidence>
<dbReference type="SUPFAM" id="SSF52540">
    <property type="entry name" value="P-loop containing nucleoside triphosphate hydrolases"/>
    <property type="match status" value="2"/>
</dbReference>
<dbReference type="SMART" id="SM00382">
    <property type="entry name" value="AAA"/>
    <property type="match status" value="2"/>
</dbReference>
<dbReference type="InterPro" id="IPR003439">
    <property type="entry name" value="ABC_transporter-like_ATP-bd"/>
</dbReference>
<dbReference type="STRING" id="50990.A0A4Y7PMK5"/>
<dbReference type="InterPro" id="IPR017871">
    <property type="entry name" value="ABC_transporter-like_CS"/>
</dbReference>
<evidence type="ECO:0000256" key="9">
    <source>
        <dbReference type="SAM" id="MobiDB-lite"/>
    </source>
</evidence>
<evidence type="ECO:0000256" key="3">
    <source>
        <dbReference type="ARBA" id="ARBA00022448"/>
    </source>
</evidence>
<dbReference type="InterPro" id="IPR013525">
    <property type="entry name" value="ABC2_TM"/>
</dbReference>
<name>A0A4Y7PMK5_9AGAM</name>
<dbReference type="CDD" id="cd03233">
    <property type="entry name" value="ABCG_PDR_domain1"/>
    <property type="match status" value="1"/>
</dbReference>
<dbReference type="PANTHER" id="PTHR19241">
    <property type="entry name" value="ATP-BINDING CASSETTE TRANSPORTER"/>
    <property type="match status" value="1"/>
</dbReference>
<dbReference type="OrthoDB" id="245989at2759"/>
<accession>A0A4Y7PMK5</accession>
<evidence type="ECO:0000256" key="7">
    <source>
        <dbReference type="ARBA" id="ARBA00022989"/>
    </source>
</evidence>
<feature type="transmembrane region" description="Helical" evidence="10">
    <location>
        <begin position="568"/>
        <end position="589"/>
    </location>
</feature>
<feature type="transmembrane region" description="Helical" evidence="10">
    <location>
        <begin position="1252"/>
        <end position="1275"/>
    </location>
</feature>
<proteinExistence type="inferred from homology"/>
<gene>
    <name evidence="12" type="ORF">BD410DRAFT_795131</name>
</gene>
<feature type="transmembrane region" description="Helical" evidence="10">
    <location>
        <begin position="535"/>
        <end position="556"/>
    </location>
</feature>
<dbReference type="InterPro" id="IPR043926">
    <property type="entry name" value="ABCG_dom"/>
</dbReference>
<keyword evidence="6" id="KW-0067">ATP-binding</keyword>